<feature type="region of interest" description="Disordered" evidence="1">
    <location>
        <begin position="41"/>
        <end position="61"/>
    </location>
</feature>
<dbReference type="Proteomes" id="UP000501891">
    <property type="component" value="Chromosome"/>
</dbReference>
<evidence type="ECO:0008006" key="5">
    <source>
        <dbReference type="Google" id="ProtNLM"/>
    </source>
</evidence>
<feature type="compositionally biased region" description="Basic and acidic residues" evidence="1">
    <location>
        <begin position="117"/>
        <end position="138"/>
    </location>
</feature>
<feature type="signal peptide" evidence="2">
    <location>
        <begin position="1"/>
        <end position="27"/>
    </location>
</feature>
<evidence type="ECO:0000313" key="4">
    <source>
        <dbReference type="Proteomes" id="UP000501891"/>
    </source>
</evidence>
<dbReference type="EMBL" id="CP051775">
    <property type="protein sequence ID" value="QJE74422.1"/>
    <property type="molecule type" value="Genomic_DNA"/>
</dbReference>
<reference evidence="3" key="1">
    <citation type="submission" date="2020-04" db="EMBL/GenBank/DDBJ databases">
        <title>A desert anoxygenic phototrophic bacterium fixes CO2 using RubisCO under aerobic conditions.</title>
        <authorList>
            <person name="Tang K."/>
        </authorList>
    </citation>
    <scope>NUCLEOTIDE SEQUENCE [LARGE SCALE GENOMIC DNA]</scope>
    <source>
        <strain evidence="3">MIMtkB3</strain>
    </source>
</reference>
<dbReference type="KEGG" id="acru:HHL28_16280"/>
<gene>
    <name evidence="3" type="ORF">HHL28_16280</name>
</gene>
<name>A0A858RB75_9PROT</name>
<evidence type="ECO:0000313" key="3">
    <source>
        <dbReference type="EMBL" id="QJE74422.1"/>
    </source>
</evidence>
<keyword evidence="2" id="KW-0732">Signal</keyword>
<proteinExistence type="predicted"/>
<feature type="compositionally biased region" description="Low complexity" evidence="1">
    <location>
        <begin position="74"/>
        <end position="101"/>
    </location>
</feature>
<feature type="chain" id="PRO_5032839339" description="DUF4168 domain-containing protein" evidence="2">
    <location>
        <begin position="28"/>
        <end position="206"/>
    </location>
</feature>
<sequence length="206" mass="21725">MPVPMRRLSSSTALLLGTLLLPLPALAQGGPTLGDIVRQAEQPAPAARPAPTPAPAPAAPQGRALTLEEIARQAAQPAAPAGGQRPAPAARTQQAPAAAGGPTLGDIVQATTPQGCDRPKAPEKFPDGRSAPEPEMRAAQEGIRKYVAEGETFNSCIDKLIRDNYARLTVSDYLTLLQQQVIMEAQVMQAANRFNEQLRLFKAKAP</sequence>
<protein>
    <recommendedName>
        <fullName evidence="5">DUF4168 domain-containing protein</fullName>
    </recommendedName>
</protein>
<keyword evidence="4" id="KW-1185">Reference proteome</keyword>
<evidence type="ECO:0000256" key="2">
    <source>
        <dbReference type="SAM" id="SignalP"/>
    </source>
</evidence>
<organism evidence="3 4">
    <name type="scientific">Aerophototrophica crusticola</name>
    <dbReference type="NCBI Taxonomy" id="1709002"/>
    <lineage>
        <taxon>Bacteria</taxon>
        <taxon>Pseudomonadati</taxon>
        <taxon>Pseudomonadota</taxon>
        <taxon>Alphaproteobacteria</taxon>
        <taxon>Rhodospirillales</taxon>
        <taxon>Rhodospirillaceae</taxon>
        <taxon>Aerophototrophica</taxon>
    </lineage>
</organism>
<feature type="region of interest" description="Disordered" evidence="1">
    <location>
        <begin position="74"/>
        <end position="138"/>
    </location>
</feature>
<accession>A0A858RB75</accession>
<evidence type="ECO:0000256" key="1">
    <source>
        <dbReference type="SAM" id="MobiDB-lite"/>
    </source>
</evidence>
<feature type="compositionally biased region" description="Pro residues" evidence="1">
    <location>
        <begin position="46"/>
        <end position="58"/>
    </location>
</feature>
<dbReference type="AlphaFoldDB" id="A0A858RB75"/>